<gene>
    <name evidence="1" type="ORF">JCM19232_3711</name>
</gene>
<proteinExistence type="predicted"/>
<reference evidence="1 2" key="1">
    <citation type="submission" date="2015-01" db="EMBL/GenBank/DDBJ databases">
        <title>Vibrio sp. C5 JCM 19232 whole genome shotgun sequence.</title>
        <authorList>
            <person name="Sawabe T."/>
            <person name="Meirelles P."/>
            <person name="Feng G."/>
            <person name="Sayaka M."/>
            <person name="Hattori M."/>
            <person name="Ohkuma M."/>
        </authorList>
    </citation>
    <scope>NUCLEOTIDE SEQUENCE [LARGE SCALE GENOMIC DNA]</scope>
    <source>
        <strain evidence="1 2">JCM19232</strain>
    </source>
</reference>
<evidence type="ECO:0000313" key="2">
    <source>
        <dbReference type="Proteomes" id="UP000031670"/>
    </source>
</evidence>
<dbReference type="Proteomes" id="UP000031670">
    <property type="component" value="Unassembled WGS sequence"/>
</dbReference>
<protein>
    <submittedName>
        <fullName evidence="1">Protein-export membrane protein secF</fullName>
    </submittedName>
</protein>
<dbReference type="EMBL" id="BBSA01000002">
    <property type="protein sequence ID" value="GAM60769.1"/>
    <property type="molecule type" value="Genomic_DNA"/>
</dbReference>
<organism evidence="1 2">
    <name type="scientific">Vibrio ishigakensis</name>
    <dbReference type="NCBI Taxonomy" id="1481914"/>
    <lineage>
        <taxon>Bacteria</taxon>
        <taxon>Pseudomonadati</taxon>
        <taxon>Pseudomonadota</taxon>
        <taxon>Gammaproteobacteria</taxon>
        <taxon>Vibrionales</taxon>
        <taxon>Vibrionaceae</taxon>
        <taxon>Vibrio</taxon>
    </lineage>
</organism>
<comment type="caution">
    <text evidence="1">The sequence shown here is derived from an EMBL/GenBank/DDBJ whole genome shotgun (WGS) entry which is preliminary data.</text>
</comment>
<dbReference type="AlphaFoldDB" id="A0A0B8PD16"/>
<evidence type="ECO:0000313" key="1">
    <source>
        <dbReference type="EMBL" id="GAM60769.1"/>
    </source>
</evidence>
<accession>A0A0B8PD16</accession>
<sequence>MAPWWSGARSFAIALVVGIVSGTWSSISMGVTLPQLVGVSPEHYKANTPVEGDALP</sequence>
<name>A0A0B8PD16_9VIBR</name>
<reference evidence="1 2" key="2">
    <citation type="submission" date="2015-01" db="EMBL/GenBank/DDBJ databases">
        <authorList>
            <consortium name="NBRP consortium"/>
            <person name="Sawabe T."/>
            <person name="Meirelles P."/>
            <person name="Feng G."/>
            <person name="Sayaka M."/>
            <person name="Hattori M."/>
            <person name="Ohkuma M."/>
        </authorList>
    </citation>
    <scope>NUCLEOTIDE SEQUENCE [LARGE SCALE GENOMIC DNA]</scope>
    <source>
        <strain evidence="1 2">JCM19232</strain>
    </source>
</reference>